<reference evidence="2 3" key="1">
    <citation type="submission" date="2024-05" db="EMBL/GenBank/DDBJ databases">
        <title>A draft genome resource for the thread blight pathogen Marasmius tenuissimus strain MS-2.</title>
        <authorList>
            <person name="Yulfo-Soto G.E."/>
            <person name="Baruah I.K."/>
            <person name="Amoako-Attah I."/>
            <person name="Bukari Y."/>
            <person name="Meinhardt L.W."/>
            <person name="Bailey B.A."/>
            <person name="Cohen S.P."/>
        </authorList>
    </citation>
    <scope>NUCLEOTIDE SEQUENCE [LARGE SCALE GENOMIC DNA]</scope>
    <source>
        <strain evidence="2 3">MS-2</strain>
    </source>
</reference>
<feature type="region of interest" description="Disordered" evidence="1">
    <location>
        <begin position="1"/>
        <end position="23"/>
    </location>
</feature>
<accession>A0ABR2ZYC4</accession>
<feature type="compositionally biased region" description="Polar residues" evidence="1">
    <location>
        <begin position="320"/>
        <end position="330"/>
    </location>
</feature>
<feature type="region of interest" description="Disordered" evidence="1">
    <location>
        <begin position="293"/>
        <end position="330"/>
    </location>
</feature>
<dbReference type="Proteomes" id="UP001437256">
    <property type="component" value="Unassembled WGS sequence"/>
</dbReference>
<feature type="compositionally biased region" description="Low complexity" evidence="1">
    <location>
        <begin position="226"/>
        <end position="240"/>
    </location>
</feature>
<feature type="compositionally biased region" description="Basic and acidic residues" evidence="1">
    <location>
        <begin position="430"/>
        <end position="441"/>
    </location>
</feature>
<comment type="caution">
    <text evidence="2">The sequence shown here is derived from an EMBL/GenBank/DDBJ whole genome shotgun (WGS) entry which is preliminary data.</text>
</comment>
<evidence type="ECO:0000313" key="3">
    <source>
        <dbReference type="Proteomes" id="UP001437256"/>
    </source>
</evidence>
<proteinExistence type="predicted"/>
<gene>
    <name evidence="2" type="ORF">AAF712_006907</name>
</gene>
<feature type="region of interest" description="Disordered" evidence="1">
    <location>
        <begin position="418"/>
        <end position="451"/>
    </location>
</feature>
<feature type="region of interest" description="Disordered" evidence="1">
    <location>
        <begin position="369"/>
        <end position="392"/>
    </location>
</feature>
<keyword evidence="3" id="KW-1185">Reference proteome</keyword>
<evidence type="ECO:0000313" key="2">
    <source>
        <dbReference type="EMBL" id="KAL0066076.1"/>
    </source>
</evidence>
<dbReference type="EMBL" id="JBBXMP010000039">
    <property type="protein sequence ID" value="KAL0066076.1"/>
    <property type="molecule type" value="Genomic_DNA"/>
</dbReference>
<feature type="region of interest" description="Disordered" evidence="1">
    <location>
        <begin position="226"/>
        <end position="271"/>
    </location>
</feature>
<protein>
    <submittedName>
        <fullName evidence="2">Uncharacterized protein</fullName>
    </submittedName>
</protein>
<feature type="compositionally biased region" description="Polar residues" evidence="1">
    <location>
        <begin position="1"/>
        <end position="12"/>
    </location>
</feature>
<sequence length="451" mass="48597">MATNASNTSGSLAQHGGPHRIQQSSSSSVIWAHLLRKENVSLPTSTSDVPLPPLGPVDKNATSTRILLHDTQANLQQFSERIDKMTQGLNSTKQEISAVKVLFQEEHERLVGEMVDLVNRCQTEIQKPLGQPAQSDKLDQAQKNIELRLENLDRRLDVVQTLQSTHSQTLQTQNQLLQSLKDQQSTILASVSPLLPLLQALPLQIESIRNAVNEVTSKALDSAKVTTMRTPSVTSRTSVSPNPPTLPSSQSGSTGRKRRRTSENAQEVTALDQTPTVTKAAVMASLVRGSSLALRNSTTPRQPLAPLVPSTPRSNALPAPSNQGTEASNTGTSALFRATPERPDSVFRIPAAPNPCSALKTSANIVEKRGSPLPSSVQEVAAPSAPGRLSTPLLKRKNPAAEARPLGAPYAQAMVLPASLNSKMQTPGARRQEREGRRFIPLDDSDDSDEQ</sequence>
<evidence type="ECO:0000256" key="1">
    <source>
        <dbReference type="SAM" id="MobiDB-lite"/>
    </source>
</evidence>
<organism evidence="2 3">
    <name type="scientific">Marasmius tenuissimus</name>
    <dbReference type="NCBI Taxonomy" id="585030"/>
    <lineage>
        <taxon>Eukaryota</taxon>
        <taxon>Fungi</taxon>
        <taxon>Dikarya</taxon>
        <taxon>Basidiomycota</taxon>
        <taxon>Agaricomycotina</taxon>
        <taxon>Agaricomycetes</taxon>
        <taxon>Agaricomycetidae</taxon>
        <taxon>Agaricales</taxon>
        <taxon>Marasmiineae</taxon>
        <taxon>Marasmiaceae</taxon>
        <taxon>Marasmius</taxon>
    </lineage>
</organism>
<name>A0ABR2ZYC4_9AGAR</name>